<gene>
    <name evidence="2" type="ORF">C3L33_07210</name>
</gene>
<protein>
    <recommendedName>
        <fullName evidence="4">Wall-associated receptor kinase galacturonan-binding domain-containing protein</fullName>
    </recommendedName>
</protein>
<feature type="signal peptide" evidence="1">
    <location>
        <begin position="1"/>
        <end position="23"/>
    </location>
</feature>
<feature type="chain" id="PRO_5025426647" description="Wall-associated receptor kinase galacturonan-binding domain-containing protein" evidence="1">
    <location>
        <begin position="24"/>
        <end position="67"/>
    </location>
</feature>
<sequence>MKAFSIFIALFLISSFCPQYADSQTDSCSSNLAAVNGAQFPFDTSSLTCNAVWSAQDYILRLNMALK</sequence>
<name>A0A6A4LWM4_9ERIC</name>
<evidence type="ECO:0008006" key="4">
    <source>
        <dbReference type="Google" id="ProtNLM"/>
    </source>
</evidence>
<keyword evidence="1" id="KW-0732">Signal</keyword>
<accession>A0A6A4LWM4</accession>
<dbReference type="EMBL" id="QEFC01000997">
    <property type="protein sequence ID" value="KAE9460831.1"/>
    <property type="molecule type" value="Genomic_DNA"/>
</dbReference>
<reference evidence="2 3" key="1">
    <citation type="journal article" date="2019" name="Genome Biol. Evol.">
        <title>The Rhododendron genome and chromosomal organization provide insight into shared whole-genome duplications across the heath family (Ericaceae).</title>
        <authorList>
            <person name="Soza V.L."/>
            <person name="Lindsley D."/>
            <person name="Waalkes A."/>
            <person name="Ramage E."/>
            <person name="Patwardhan R.P."/>
            <person name="Burton J.N."/>
            <person name="Adey A."/>
            <person name="Kumar A."/>
            <person name="Qiu R."/>
            <person name="Shendure J."/>
            <person name="Hall B."/>
        </authorList>
    </citation>
    <scope>NUCLEOTIDE SEQUENCE [LARGE SCALE GENOMIC DNA]</scope>
    <source>
        <strain evidence="2">RSF 1966-606</strain>
    </source>
</reference>
<comment type="caution">
    <text evidence="2">The sequence shown here is derived from an EMBL/GenBank/DDBJ whole genome shotgun (WGS) entry which is preliminary data.</text>
</comment>
<feature type="non-terminal residue" evidence="2">
    <location>
        <position position="1"/>
    </location>
</feature>
<proteinExistence type="predicted"/>
<evidence type="ECO:0000313" key="2">
    <source>
        <dbReference type="EMBL" id="KAE9460831.1"/>
    </source>
</evidence>
<evidence type="ECO:0000256" key="1">
    <source>
        <dbReference type="SAM" id="SignalP"/>
    </source>
</evidence>
<keyword evidence="3" id="KW-1185">Reference proteome</keyword>
<organism evidence="2 3">
    <name type="scientific">Rhododendron williamsianum</name>
    <dbReference type="NCBI Taxonomy" id="262921"/>
    <lineage>
        <taxon>Eukaryota</taxon>
        <taxon>Viridiplantae</taxon>
        <taxon>Streptophyta</taxon>
        <taxon>Embryophyta</taxon>
        <taxon>Tracheophyta</taxon>
        <taxon>Spermatophyta</taxon>
        <taxon>Magnoliopsida</taxon>
        <taxon>eudicotyledons</taxon>
        <taxon>Gunneridae</taxon>
        <taxon>Pentapetalae</taxon>
        <taxon>asterids</taxon>
        <taxon>Ericales</taxon>
        <taxon>Ericaceae</taxon>
        <taxon>Ericoideae</taxon>
        <taxon>Rhodoreae</taxon>
        <taxon>Rhododendron</taxon>
    </lineage>
</organism>
<dbReference type="AlphaFoldDB" id="A0A6A4LWM4"/>
<evidence type="ECO:0000313" key="3">
    <source>
        <dbReference type="Proteomes" id="UP000428333"/>
    </source>
</evidence>
<dbReference type="Proteomes" id="UP000428333">
    <property type="component" value="Linkage Group LG04"/>
</dbReference>